<name>Q2GV59_CHAGB</name>
<dbReference type="GeneID" id="4394159"/>
<dbReference type="Gene3D" id="3.30.160.60">
    <property type="entry name" value="Classic Zinc Finger"/>
    <property type="match status" value="1"/>
</dbReference>
<dbReference type="RefSeq" id="XP_001225801.1">
    <property type="nucleotide sequence ID" value="XM_001225800.1"/>
</dbReference>
<feature type="repeat" description="ANK" evidence="3">
    <location>
        <begin position="454"/>
        <end position="490"/>
    </location>
</feature>
<organism evidence="5 6">
    <name type="scientific">Chaetomium globosum (strain ATCC 6205 / CBS 148.51 / DSM 1962 / NBRC 6347 / NRRL 1970)</name>
    <name type="common">Soil fungus</name>
    <dbReference type="NCBI Taxonomy" id="306901"/>
    <lineage>
        <taxon>Eukaryota</taxon>
        <taxon>Fungi</taxon>
        <taxon>Dikarya</taxon>
        <taxon>Ascomycota</taxon>
        <taxon>Pezizomycotina</taxon>
        <taxon>Sordariomycetes</taxon>
        <taxon>Sordariomycetidae</taxon>
        <taxon>Sordariales</taxon>
        <taxon>Chaetomiaceae</taxon>
        <taxon>Chaetomium</taxon>
    </lineage>
</organism>
<dbReference type="InterPro" id="IPR013087">
    <property type="entry name" value="Znf_C2H2_type"/>
</dbReference>
<feature type="repeat" description="ANK" evidence="3">
    <location>
        <begin position="388"/>
        <end position="420"/>
    </location>
</feature>
<keyword evidence="1" id="KW-0677">Repeat</keyword>
<proteinExistence type="predicted"/>
<dbReference type="SUPFAM" id="SSF48403">
    <property type="entry name" value="Ankyrin repeat"/>
    <property type="match status" value="2"/>
</dbReference>
<evidence type="ECO:0000256" key="2">
    <source>
        <dbReference type="ARBA" id="ARBA00023043"/>
    </source>
</evidence>
<feature type="repeat" description="ANK" evidence="3">
    <location>
        <begin position="359"/>
        <end position="387"/>
    </location>
</feature>
<dbReference type="AlphaFoldDB" id="Q2GV59"/>
<dbReference type="PROSITE" id="PS00028">
    <property type="entry name" value="ZINC_FINGER_C2H2_1"/>
    <property type="match status" value="1"/>
</dbReference>
<dbReference type="SMART" id="SM00355">
    <property type="entry name" value="ZnF_C2H2"/>
    <property type="match status" value="2"/>
</dbReference>
<feature type="repeat" description="ANK" evidence="3">
    <location>
        <begin position="327"/>
        <end position="354"/>
    </location>
</feature>
<dbReference type="STRING" id="306901.Q2GV59"/>
<dbReference type="PANTHER" id="PTHR24198">
    <property type="entry name" value="ANKYRIN REPEAT AND PROTEIN KINASE DOMAIN-CONTAINING PROTEIN"/>
    <property type="match status" value="1"/>
</dbReference>
<keyword evidence="2 3" id="KW-0040">ANK repeat</keyword>
<gene>
    <name evidence="5" type="ORF">CHGG_08145</name>
</gene>
<dbReference type="OMA" id="KQMETIQ"/>
<dbReference type="PROSITE" id="PS50088">
    <property type="entry name" value="ANK_REPEAT"/>
    <property type="match status" value="7"/>
</dbReference>
<evidence type="ECO:0000256" key="1">
    <source>
        <dbReference type="ARBA" id="ARBA00022737"/>
    </source>
</evidence>
<dbReference type="eggNOG" id="KOG4177">
    <property type="taxonomic scope" value="Eukaryota"/>
</dbReference>
<dbReference type="InterPro" id="IPR036236">
    <property type="entry name" value="Znf_C2H2_sf"/>
</dbReference>
<evidence type="ECO:0000259" key="4">
    <source>
        <dbReference type="PROSITE" id="PS00028"/>
    </source>
</evidence>
<feature type="repeat" description="ANK" evidence="3">
    <location>
        <begin position="421"/>
        <end position="453"/>
    </location>
</feature>
<dbReference type="PANTHER" id="PTHR24198:SF165">
    <property type="entry name" value="ANKYRIN REPEAT-CONTAINING PROTEIN-RELATED"/>
    <property type="match status" value="1"/>
</dbReference>
<feature type="repeat" description="ANK" evidence="3">
    <location>
        <begin position="201"/>
        <end position="233"/>
    </location>
</feature>
<dbReference type="EMBL" id="CH408033">
    <property type="protein sequence ID" value="EAQ86892.1"/>
    <property type="molecule type" value="Genomic_DNA"/>
</dbReference>
<evidence type="ECO:0000313" key="6">
    <source>
        <dbReference type="Proteomes" id="UP000001056"/>
    </source>
</evidence>
<dbReference type="SMART" id="SM00248">
    <property type="entry name" value="ANK"/>
    <property type="match status" value="9"/>
</dbReference>
<evidence type="ECO:0000313" key="5">
    <source>
        <dbReference type="EMBL" id="EAQ86892.1"/>
    </source>
</evidence>
<dbReference type="PROSITE" id="PS50297">
    <property type="entry name" value="ANK_REP_REGION"/>
    <property type="match status" value="7"/>
</dbReference>
<dbReference type="VEuPathDB" id="FungiDB:CHGG_08145"/>
<dbReference type="HOGENOM" id="CLU_541842_0_0_1"/>
<dbReference type="PRINTS" id="PR01415">
    <property type="entry name" value="ANKYRIN"/>
</dbReference>
<reference evidence="5" key="2">
    <citation type="submission" date="2006-02" db="EMBL/GenBank/DDBJ databases">
        <title>Annotation of the Chaetomium globosum CBS 148.51 Genome.</title>
        <authorList>
            <consortium name="The Broad Institute Genome Sequencing Platform"/>
            <person name="Birren B."/>
            <person name="Lander E."/>
            <person name="Galagan J."/>
            <person name="Devon K."/>
            <person name="Nusbaum C."/>
            <person name="Ma L.-J."/>
            <person name="Jaffe D."/>
            <person name="Butler J."/>
            <person name="Alvarez P."/>
            <person name="Gnerre S."/>
            <person name="Grabherr M."/>
            <person name="Kleber M."/>
            <person name="Mauceli E."/>
            <person name="Brockman W."/>
            <person name="Rounsley S."/>
            <person name="Young S."/>
            <person name="LaButti K."/>
            <person name="Pushparaj V."/>
            <person name="DeCaprio D."/>
            <person name="Crawford M."/>
            <person name="Koehrsen M."/>
            <person name="Engels R."/>
            <person name="Montgomery P."/>
            <person name="Pearson M."/>
            <person name="Howarth C."/>
            <person name="Kodira C."/>
            <person name="Yandava C."/>
            <person name="Zeng Q."/>
            <person name="Alvarado L."/>
            <person name="Oleary S."/>
            <person name="Untereiner W."/>
        </authorList>
    </citation>
    <scope>NUCLEOTIDE SEQUENCE</scope>
    <source>
        <strain evidence="5">CBS 148.51</strain>
    </source>
</reference>
<dbReference type="InParanoid" id="Q2GV59"/>
<protein>
    <recommendedName>
        <fullName evidence="4">C2H2-type domain-containing protein</fullName>
    </recommendedName>
</protein>
<reference evidence="5" key="1">
    <citation type="submission" date="2005-03" db="EMBL/GenBank/DDBJ databases">
        <authorList>
            <person name="Giovannoni S.J."/>
            <person name="Cho J.-C."/>
            <person name="Ferriera S."/>
            <person name="Johnson J."/>
            <person name="Kravitz S."/>
            <person name="Halpern A."/>
            <person name="Remington K."/>
            <person name="Beeson K."/>
            <person name="Tran B."/>
            <person name="Rogers Y.-H."/>
            <person name="Friedman R."/>
            <person name="Venter J.C."/>
        </authorList>
    </citation>
    <scope>NUCLEOTIDE SEQUENCE</scope>
    <source>
        <strain evidence="5">CBS 148.51</strain>
    </source>
</reference>
<accession>Q2GV59</accession>
<dbReference type="Proteomes" id="UP000001056">
    <property type="component" value="Unassembled WGS sequence"/>
</dbReference>
<dbReference type="OrthoDB" id="5241802at2759"/>
<feature type="repeat" description="ANK" evidence="3">
    <location>
        <begin position="99"/>
        <end position="131"/>
    </location>
</feature>
<sequence length="503" mass="55660">MAQSMPATCGECYRCGLKEPPVAFATKRDLNRHQRTHAAHPKIQCHYCHAVVGRIDNLKRHIDTIHKGGICTAAASGDEEAVMSCLVVDTKFAREKDPSGDLALFLAVSNGHEGVVRILLDTGFQVETECPVDDPRPAALWLARVHERHDIANLLIGGGAVINLRNGTRPEVFVQAAKERNLQLLRRCLQTGVTMNYTDLRGRTALHWAVNNRDEEMTKLLIANGAVVNHTSVLIAAAEWGHVGIFSTLLEKTRELGAHTFCEMLLDSKLQHEDILQLVVQKWLEIDKNCRLRRSWETVVYRAVGQGCEAAVRVLFDNGASITSCSLQSAAGGGYLEVVRVLLDRGAEIDAVNWMTGIALHRAVSGRHLEVVRLLLDRGAEIHTVSREGRTALHYAAFEGCTEVVRLLLDRGAEIHAVSWEGRTALHYAAFGGCTEVVRLLLDRGAEIDAVDREGRTALHLGVYSKFRRVNVTCIRLLLERGADRQARDKMGETFTARQEAES</sequence>
<dbReference type="InterPro" id="IPR036770">
    <property type="entry name" value="Ankyrin_rpt-contain_sf"/>
</dbReference>
<dbReference type="Pfam" id="PF12796">
    <property type="entry name" value="Ank_2"/>
    <property type="match status" value="4"/>
</dbReference>
<dbReference type="Gene3D" id="1.25.40.20">
    <property type="entry name" value="Ankyrin repeat-containing domain"/>
    <property type="match status" value="5"/>
</dbReference>
<feature type="domain" description="C2H2-type" evidence="4">
    <location>
        <begin position="45"/>
        <end position="66"/>
    </location>
</feature>
<dbReference type="SUPFAM" id="SSF57667">
    <property type="entry name" value="beta-beta-alpha zinc fingers"/>
    <property type="match status" value="1"/>
</dbReference>
<keyword evidence="6" id="KW-1185">Reference proteome</keyword>
<dbReference type="InterPro" id="IPR002110">
    <property type="entry name" value="Ankyrin_rpt"/>
</dbReference>
<evidence type="ECO:0000256" key="3">
    <source>
        <dbReference type="PROSITE-ProRule" id="PRU00023"/>
    </source>
</evidence>